<name>A0A1H0VST9_9BACI</name>
<evidence type="ECO:0000256" key="1">
    <source>
        <dbReference type="SAM" id="Phobius"/>
    </source>
</evidence>
<evidence type="ECO:0000313" key="3">
    <source>
        <dbReference type="Proteomes" id="UP000199159"/>
    </source>
</evidence>
<keyword evidence="1" id="KW-0472">Membrane</keyword>
<feature type="transmembrane region" description="Helical" evidence="1">
    <location>
        <begin position="25"/>
        <end position="45"/>
    </location>
</feature>
<dbReference type="EMBL" id="FNJU01000007">
    <property type="protein sequence ID" value="SDP81166.1"/>
    <property type="molecule type" value="Genomic_DNA"/>
</dbReference>
<feature type="transmembrane region" description="Helical" evidence="1">
    <location>
        <begin position="57"/>
        <end position="78"/>
    </location>
</feature>
<feature type="transmembrane region" description="Helical" evidence="1">
    <location>
        <begin position="260"/>
        <end position="283"/>
    </location>
</feature>
<keyword evidence="1" id="KW-1133">Transmembrane helix</keyword>
<dbReference type="Proteomes" id="UP000199159">
    <property type="component" value="Unassembled WGS sequence"/>
</dbReference>
<reference evidence="3" key="1">
    <citation type="submission" date="2016-10" db="EMBL/GenBank/DDBJ databases">
        <authorList>
            <person name="Varghese N."/>
            <person name="Submissions S."/>
        </authorList>
    </citation>
    <scope>NUCLEOTIDE SEQUENCE [LARGE SCALE GENOMIC DNA]</scope>
    <source>
        <strain evidence="3">IBRC-M10078</strain>
    </source>
</reference>
<feature type="transmembrane region" description="Helical" evidence="1">
    <location>
        <begin position="128"/>
        <end position="149"/>
    </location>
</feature>
<dbReference type="RefSeq" id="WP_090855949.1">
    <property type="nucleotide sequence ID" value="NZ_FNJU01000007.1"/>
</dbReference>
<keyword evidence="1" id="KW-0812">Transmembrane</keyword>
<dbReference type="AlphaFoldDB" id="A0A1H0VST9"/>
<sequence length="290" mass="31925">MTNVLKVEPQYVEQQSPKLFEGERILVINGLIGLVLAAVIGIVMVTQGAVRAPEGNLSNAFSFNAALGIFSISIAAILPFGKLSRKSRVWMRWLLVSSSLYAYAVETIQNFRGYNPRYSVEGTSFDAIVGMVFGVVSLVIVFIATWLAIQFFRISSQERPLLIFGVRYALLSVFLANLAGLWMIFLQSRFTGDAGNIIVLHGMGFHALQTLIIPALILEKTQVDQTLKKKLVHLSGIAWLLSLLLIGVQTGLGFSVFELTMIPILAAFLLIVWAGIISVALVFKITKYNE</sequence>
<protein>
    <submittedName>
        <fullName evidence="2">Uncharacterized protein</fullName>
    </submittedName>
</protein>
<organism evidence="2 3">
    <name type="scientific">Litchfieldia salsa</name>
    <dbReference type="NCBI Taxonomy" id="930152"/>
    <lineage>
        <taxon>Bacteria</taxon>
        <taxon>Bacillati</taxon>
        <taxon>Bacillota</taxon>
        <taxon>Bacilli</taxon>
        <taxon>Bacillales</taxon>
        <taxon>Bacillaceae</taxon>
        <taxon>Litchfieldia</taxon>
    </lineage>
</organism>
<accession>A0A1H0VST9</accession>
<feature type="transmembrane region" description="Helical" evidence="1">
    <location>
        <begin position="197"/>
        <end position="219"/>
    </location>
</feature>
<keyword evidence="3" id="KW-1185">Reference proteome</keyword>
<feature type="transmembrane region" description="Helical" evidence="1">
    <location>
        <begin position="231"/>
        <end position="254"/>
    </location>
</feature>
<gene>
    <name evidence="2" type="ORF">SAMN05216565_107182</name>
</gene>
<evidence type="ECO:0000313" key="2">
    <source>
        <dbReference type="EMBL" id="SDP81166.1"/>
    </source>
</evidence>
<feature type="transmembrane region" description="Helical" evidence="1">
    <location>
        <begin position="161"/>
        <end position="185"/>
    </location>
</feature>
<feature type="transmembrane region" description="Helical" evidence="1">
    <location>
        <begin position="90"/>
        <end position="108"/>
    </location>
</feature>
<proteinExistence type="predicted"/>
<dbReference type="OrthoDB" id="2827528at2"/>